<keyword evidence="3" id="KW-0998">Cell outer membrane</keyword>
<keyword evidence="1" id="KW-0472">Membrane</keyword>
<dbReference type="PANTHER" id="PTHR34597">
    <property type="entry name" value="SLR1661 PROTEIN"/>
    <property type="match status" value="1"/>
</dbReference>
<reference evidence="7" key="1">
    <citation type="journal article" date="2019" name="Int. J. Syst. Evol. Microbiol.">
        <title>The Global Catalogue of Microorganisms (GCM) 10K type strain sequencing project: providing services to taxonomists for standard genome sequencing and annotation.</title>
        <authorList>
            <consortium name="The Broad Institute Genomics Platform"/>
            <consortium name="The Broad Institute Genome Sequencing Center for Infectious Disease"/>
            <person name="Wu L."/>
            <person name="Ma J."/>
        </authorList>
    </citation>
    <scope>NUCLEOTIDE SEQUENCE [LARGE SCALE GENOMIC DNA]</scope>
    <source>
        <strain evidence="7">JCM 17110</strain>
    </source>
</reference>
<evidence type="ECO:0000256" key="3">
    <source>
        <dbReference type="ARBA" id="ARBA00023237"/>
    </source>
</evidence>
<dbReference type="Pfam" id="PF08479">
    <property type="entry name" value="POTRA_2"/>
    <property type="match status" value="1"/>
</dbReference>
<evidence type="ECO:0000313" key="7">
    <source>
        <dbReference type="Proteomes" id="UP001500795"/>
    </source>
</evidence>
<sequence>MGTVIQLDNVLIEGGTVYPFEEIAALFTPLIGKEVTLGHLMAITNRITKRYQDDGYALSYAVIPAQDLNYGQVRLILVEGYIADHEMRGDVGPVEDHIGKLAAKLINERPLRKESFERYTTLMAQIPGVTLRANVPAPTTTDGAVTLVTEAVRKPFAMSANLSHSNRDDAKVLLAATSNSHTAVGEQVTLSTLLPPGDDDERYARIDYSQFIGDEGTRLNGYVSAYRSDPDKIYPVGVANTEMSRKNDRFSIGIAHPFKASPSETLTGGARIYAVNDERDFTRLTPLPVVPDAIKVKSKVRALALEGEWKIAEQNQLRIASGGLYQGLDALGAESDVKVLNESSGRFHDLDFLRLRLSGVQTNVFDDNWQSVLSGAFYWSEDTLPTSEQVLFGDRNFGRGYPAEQAYGDKGWGLGYELGYSLHPGQSWLRLIQPYAAADAARTWFNDDGIDSQLSSYALGMRFSDRRYYNLALEVSRPMGDKVIDSADRDPRFSFSLSYNL</sequence>
<dbReference type="PANTHER" id="PTHR34597:SF6">
    <property type="entry name" value="BLR6126 PROTEIN"/>
    <property type="match status" value="1"/>
</dbReference>
<dbReference type="EMBL" id="BAABCX010000002">
    <property type="protein sequence ID" value="GAA3540749.1"/>
    <property type="molecule type" value="Genomic_DNA"/>
</dbReference>
<feature type="domain" description="Polypeptide-transport-associated ShlB-type" evidence="5">
    <location>
        <begin position="7"/>
        <end position="80"/>
    </location>
</feature>
<keyword evidence="7" id="KW-1185">Reference proteome</keyword>
<keyword evidence="1" id="KW-1134">Transmembrane beta strand</keyword>
<dbReference type="Proteomes" id="UP001500795">
    <property type="component" value="Unassembled WGS sequence"/>
</dbReference>
<dbReference type="RefSeq" id="WP_344957620.1">
    <property type="nucleotide sequence ID" value="NZ_BAABCX010000002.1"/>
</dbReference>
<dbReference type="Pfam" id="PF03865">
    <property type="entry name" value="ShlB"/>
    <property type="match status" value="1"/>
</dbReference>
<organism evidence="6 7">
    <name type="scientific">Zobellella aerophila</name>
    <dbReference type="NCBI Taxonomy" id="870480"/>
    <lineage>
        <taxon>Bacteria</taxon>
        <taxon>Pseudomonadati</taxon>
        <taxon>Pseudomonadota</taxon>
        <taxon>Gammaproteobacteria</taxon>
        <taxon>Aeromonadales</taxon>
        <taxon>Aeromonadaceae</taxon>
        <taxon>Zobellella</taxon>
    </lineage>
</organism>
<dbReference type="InterPro" id="IPR005565">
    <property type="entry name" value="Hemolysn_activator_HlyB_C"/>
</dbReference>
<name>A0ABP6VUQ6_9GAMM</name>
<gene>
    <name evidence="6" type="ORF">GCM10022394_20690</name>
</gene>
<feature type="domain" description="Haemolysin activator HlyB C-terminal" evidence="4">
    <location>
        <begin position="321"/>
        <end position="463"/>
    </location>
</feature>
<dbReference type="InterPro" id="IPR051544">
    <property type="entry name" value="TPS_OM_transporter"/>
</dbReference>
<dbReference type="Gene3D" id="2.40.160.50">
    <property type="entry name" value="membrane protein fhac: a member of the omp85/tpsb transporter family"/>
    <property type="match status" value="1"/>
</dbReference>
<protein>
    <submittedName>
        <fullName evidence="6">POTRA domain-containing protein</fullName>
    </submittedName>
</protein>
<accession>A0ABP6VUQ6</accession>
<comment type="caution">
    <text evidence="6">The sequence shown here is derived from an EMBL/GenBank/DDBJ whole genome shotgun (WGS) entry which is preliminary data.</text>
</comment>
<evidence type="ECO:0000259" key="4">
    <source>
        <dbReference type="Pfam" id="PF03865"/>
    </source>
</evidence>
<proteinExistence type="predicted"/>
<evidence type="ECO:0000313" key="6">
    <source>
        <dbReference type="EMBL" id="GAA3540749.1"/>
    </source>
</evidence>
<evidence type="ECO:0000256" key="2">
    <source>
        <dbReference type="ARBA" id="ARBA00022692"/>
    </source>
</evidence>
<evidence type="ECO:0000259" key="5">
    <source>
        <dbReference type="Pfam" id="PF08479"/>
    </source>
</evidence>
<evidence type="ECO:0000256" key="1">
    <source>
        <dbReference type="ARBA" id="ARBA00022452"/>
    </source>
</evidence>
<dbReference type="Gene3D" id="3.10.20.310">
    <property type="entry name" value="membrane protein fhac"/>
    <property type="match status" value="1"/>
</dbReference>
<dbReference type="InterPro" id="IPR013686">
    <property type="entry name" value="Polypept-transport_assoc_ShlB"/>
</dbReference>
<keyword evidence="2" id="KW-0812">Transmembrane</keyword>